<evidence type="ECO:0000256" key="1">
    <source>
        <dbReference type="SAM" id="Phobius"/>
    </source>
</evidence>
<dbReference type="AlphaFoldDB" id="A0A1Y5TBJ3"/>
<proteinExistence type="predicted"/>
<keyword evidence="3" id="KW-1185">Reference proteome</keyword>
<dbReference type="Proteomes" id="UP000193870">
    <property type="component" value="Unassembled WGS sequence"/>
</dbReference>
<evidence type="ECO:0000313" key="2">
    <source>
        <dbReference type="EMBL" id="SLN60049.1"/>
    </source>
</evidence>
<accession>A0A1Y5TBJ3</accession>
<evidence type="ECO:0000313" key="3">
    <source>
        <dbReference type="Proteomes" id="UP000193870"/>
    </source>
</evidence>
<keyword evidence="1" id="KW-1133">Transmembrane helix</keyword>
<gene>
    <name evidence="2" type="ORF">PAM7066_02958</name>
</gene>
<dbReference type="EMBL" id="FWFV01000009">
    <property type="protein sequence ID" value="SLN60049.1"/>
    <property type="molecule type" value="Genomic_DNA"/>
</dbReference>
<keyword evidence="1" id="KW-0472">Membrane</keyword>
<feature type="transmembrane region" description="Helical" evidence="1">
    <location>
        <begin position="15"/>
        <end position="35"/>
    </location>
</feature>
<protein>
    <submittedName>
        <fullName evidence="2">Uncharacterized protein</fullName>
    </submittedName>
</protein>
<reference evidence="2 3" key="1">
    <citation type="submission" date="2017-03" db="EMBL/GenBank/DDBJ databases">
        <authorList>
            <person name="Afonso C.L."/>
            <person name="Miller P.J."/>
            <person name="Scott M.A."/>
            <person name="Spackman E."/>
            <person name="Goraichik I."/>
            <person name="Dimitrov K.M."/>
            <person name="Suarez D.L."/>
            <person name="Swayne D.E."/>
        </authorList>
    </citation>
    <scope>NUCLEOTIDE SEQUENCE [LARGE SCALE GENOMIC DNA]</scope>
    <source>
        <strain evidence="2 3">CECT 7066</strain>
    </source>
</reference>
<keyword evidence="1" id="KW-0812">Transmembrane</keyword>
<organism evidence="2 3">
    <name type="scientific">Palleronia marisminoris</name>
    <dbReference type="NCBI Taxonomy" id="315423"/>
    <lineage>
        <taxon>Bacteria</taxon>
        <taxon>Pseudomonadati</taxon>
        <taxon>Pseudomonadota</taxon>
        <taxon>Alphaproteobacteria</taxon>
        <taxon>Rhodobacterales</taxon>
        <taxon>Roseobacteraceae</taxon>
        <taxon>Palleronia</taxon>
    </lineage>
</organism>
<name>A0A1Y5TBJ3_9RHOB</name>
<sequence length="39" mass="4324">MLRTLKDTIRRSDTFVEDFAGCAALALFLVAGLHLPTFL</sequence>
<dbReference type="STRING" id="315423.SAMN04488020_110120"/>